<dbReference type="Proteomes" id="UP000738359">
    <property type="component" value="Unassembled WGS sequence"/>
</dbReference>
<dbReference type="OrthoDB" id="2427851at2759"/>
<organism evidence="1 2">
    <name type="scientific">Mortierella alpina</name>
    <name type="common">Oleaginous fungus</name>
    <name type="synonym">Mortierella renispora</name>
    <dbReference type="NCBI Taxonomy" id="64518"/>
    <lineage>
        <taxon>Eukaryota</taxon>
        <taxon>Fungi</taxon>
        <taxon>Fungi incertae sedis</taxon>
        <taxon>Mucoromycota</taxon>
        <taxon>Mortierellomycotina</taxon>
        <taxon>Mortierellomycetes</taxon>
        <taxon>Mortierellales</taxon>
        <taxon>Mortierellaceae</taxon>
        <taxon>Mortierella</taxon>
    </lineage>
</organism>
<comment type="caution">
    <text evidence="1">The sequence shown here is derived from an EMBL/GenBank/DDBJ whole genome shotgun (WGS) entry which is preliminary data.</text>
</comment>
<accession>A0A9P6J7J1</accession>
<dbReference type="EMBL" id="JAAAHY010000391">
    <property type="protein sequence ID" value="KAF9964221.1"/>
    <property type="molecule type" value="Genomic_DNA"/>
</dbReference>
<name>A0A9P6J7J1_MORAP</name>
<gene>
    <name evidence="1" type="ORF">BGZ70_006778</name>
</gene>
<reference evidence="1" key="1">
    <citation type="journal article" date="2020" name="Fungal Divers.">
        <title>Resolving the Mortierellaceae phylogeny through synthesis of multi-gene phylogenetics and phylogenomics.</title>
        <authorList>
            <person name="Vandepol N."/>
            <person name="Liber J."/>
            <person name="Desiro A."/>
            <person name="Na H."/>
            <person name="Kennedy M."/>
            <person name="Barry K."/>
            <person name="Grigoriev I.V."/>
            <person name="Miller A.N."/>
            <person name="O'Donnell K."/>
            <person name="Stajich J.E."/>
            <person name="Bonito G."/>
        </authorList>
    </citation>
    <scope>NUCLEOTIDE SEQUENCE</scope>
    <source>
        <strain evidence="1">CK1249</strain>
    </source>
</reference>
<proteinExistence type="predicted"/>
<keyword evidence="2" id="KW-1185">Reference proteome</keyword>
<sequence length="349" mass="37994">MSSTTRFKLDLKCLVFGGPDGNKAYALVDRAAPVLVQALIPASDPRLLTWSFITAGWSIADSSYLDGDTASCIMNKAGEVIALGSWEDVRGPDHHYSRGFVYNPYNPLPEVERRFTSNALWMQLNMAANINNTESEWSQIIIDTGADDNSAREVALTGTHLLIRKLHATGSTTRELVGLGGWTLYSDNFLYIFTAYGNFGFAATTLVRIPFSPNATIPSQLLAGPPTGTTSIDTSSTNYNCSWDKTFLTAALDDKFYLLCQKDFGFGYSMNLYVYDNKTGTQNSKLRAPVTVAGIDESITVRLNTGAVDDGRDSLRGTYSRLGVWRSGSLGRGGIPNASIPTATEVKQI</sequence>
<evidence type="ECO:0000313" key="1">
    <source>
        <dbReference type="EMBL" id="KAF9964221.1"/>
    </source>
</evidence>
<evidence type="ECO:0000313" key="2">
    <source>
        <dbReference type="Proteomes" id="UP000738359"/>
    </source>
</evidence>
<dbReference type="AlphaFoldDB" id="A0A9P6J7J1"/>
<protein>
    <submittedName>
        <fullName evidence="1">Uncharacterized protein</fullName>
    </submittedName>
</protein>